<dbReference type="SMART" id="SM00342">
    <property type="entry name" value="HTH_ARAC"/>
    <property type="match status" value="1"/>
</dbReference>
<evidence type="ECO:0000256" key="1">
    <source>
        <dbReference type="ARBA" id="ARBA00023015"/>
    </source>
</evidence>
<dbReference type="AlphaFoldDB" id="A0A5B7SLJ0"/>
<keyword evidence="6" id="KW-1185">Reference proteome</keyword>
<dbReference type="Proteomes" id="UP000310017">
    <property type="component" value="Chromosome"/>
</dbReference>
<dbReference type="InterPro" id="IPR037923">
    <property type="entry name" value="HTH-like"/>
</dbReference>
<dbReference type="InterPro" id="IPR018060">
    <property type="entry name" value="HTH_AraC"/>
</dbReference>
<dbReference type="SUPFAM" id="SSF46689">
    <property type="entry name" value="Homeodomain-like"/>
    <property type="match status" value="1"/>
</dbReference>
<evidence type="ECO:0000313" key="6">
    <source>
        <dbReference type="Proteomes" id="UP000310017"/>
    </source>
</evidence>
<dbReference type="InterPro" id="IPR009057">
    <property type="entry name" value="Homeodomain-like_sf"/>
</dbReference>
<dbReference type="PROSITE" id="PS01124">
    <property type="entry name" value="HTH_ARAC_FAMILY_2"/>
    <property type="match status" value="1"/>
</dbReference>
<evidence type="ECO:0000313" key="5">
    <source>
        <dbReference type="EMBL" id="QCW99425.1"/>
    </source>
</evidence>
<dbReference type="Gene3D" id="1.10.10.60">
    <property type="entry name" value="Homeodomain-like"/>
    <property type="match status" value="1"/>
</dbReference>
<organism evidence="5 6">
    <name type="scientific">Aggregatimonas sangjinii</name>
    <dbReference type="NCBI Taxonomy" id="2583587"/>
    <lineage>
        <taxon>Bacteria</taxon>
        <taxon>Pseudomonadati</taxon>
        <taxon>Bacteroidota</taxon>
        <taxon>Flavobacteriia</taxon>
        <taxon>Flavobacteriales</taxon>
        <taxon>Flavobacteriaceae</taxon>
        <taxon>Aggregatimonas</taxon>
    </lineage>
</organism>
<proteinExistence type="predicted"/>
<accession>A0A5B7SLJ0</accession>
<keyword evidence="1" id="KW-0805">Transcription regulation</keyword>
<dbReference type="EMBL" id="CP040710">
    <property type="protein sequence ID" value="QCW99425.1"/>
    <property type="molecule type" value="Genomic_DNA"/>
</dbReference>
<dbReference type="SUPFAM" id="SSF51215">
    <property type="entry name" value="Regulatory protein AraC"/>
    <property type="match status" value="1"/>
</dbReference>
<dbReference type="RefSeq" id="WP_138851778.1">
    <property type="nucleotide sequence ID" value="NZ_CP040710.1"/>
</dbReference>
<sequence>MNHFSTLEAYCKGIGISKPRWPEFDIRSFEENMKTVHHNMPPFKHEFYAIAVKLDGGGFAKTGNYSTADKKATVFFNSPYQIIQWDIAPDWEGFYVIFSENFYRGALSRKRITEDFPFLLIDNTIPLDMDADTALLFSKVFADIFKEHRTNSAKAEDIIRHYLHILLHKVSRLYDYSIKSKTITTTQRTQDLTTVSRFKTMLDIAFHPGQTYNDALPNQVQFYADKLNMHPNHFNAVVKRITDSSASEIIYGHILSLSKSKLTNTTKSIKEIAFDLYYNYPNHFANFFKKQMGMTPSQFRKQR</sequence>
<dbReference type="Pfam" id="PF12833">
    <property type="entry name" value="HTH_18"/>
    <property type="match status" value="1"/>
</dbReference>
<keyword evidence="2" id="KW-0238">DNA-binding</keyword>
<dbReference type="GO" id="GO:0043565">
    <property type="term" value="F:sequence-specific DNA binding"/>
    <property type="evidence" value="ECO:0007669"/>
    <property type="project" value="InterPro"/>
</dbReference>
<dbReference type="OrthoDB" id="2600165at2"/>
<dbReference type="PANTHER" id="PTHR43280">
    <property type="entry name" value="ARAC-FAMILY TRANSCRIPTIONAL REGULATOR"/>
    <property type="match status" value="1"/>
</dbReference>
<dbReference type="KEGG" id="asag:FGM00_04620"/>
<gene>
    <name evidence="5" type="ORF">FGM00_04620</name>
</gene>
<keyword evidence="3" id="KW-0804">Transcription</keyword>
<evidence type="ECO:0000259" key="4">
    <source>
        <dbReference type="PROSITE" id="PS01124"/>
    </source>
</evidence>
<evidence type="ECO:0000256" key="3">
    <source>
        <dbReference type="ARBA" id="ARBA00023163"/>
    </source>
</evidence>
<protein>
    <submittedName>
        <fullName evidence="5">Helix-turn-helix domain-containing protein</fullName>
    </submittedName>
</protein>
<dbReference type="GO" id="GO:0003700">
    <property type="term" value="F:DNA-binding transcription factor activity"/>
    <property type="evidence" value="ECO:0007669"/>
    <property type="project" value="InterPro"/>
</dbReference>
<reference evidence="5 6" key="1">
    <citation type="submission" date="2019-05" db="EMBL/GenBank/DDBJ databases">
        <title>Genome sequencing of F202Z8.</title>
        <authorList>
            <person name="Kwon Y.M."/>
        </authorList>
    </citation>
    <scope>NUCLEOTIDE SEQUENCE [LARGE SCALE GENOMIC DNA]</scope>
    <source>
        <strain evidence="5 6">F202Z8</strain>
    </source>
</reference>
<dbReference type="PANTHER" id="PTHR43280:SF32">
    <property type="entry name" value="TRANSCRIPTIONAL REGULATORY PROTEIN"/>
    <property type="match status" value="1"/>
</dbReference>
<evidence type="ECO:0000256" key="2">
    <source>
        <dbReference type="ARBA" id="ARBA00023125"/>
    </source>
</evidence>
<feature type="domain" description="HTH araC/xylS-type" evidence="4">
    <location>
        <begin position="224"/>
        <end position="302"/>
    </location>
</feature>
<name>A0A5B7SLJ0_9FLAO</name>